<dbReference type="InterPro" id="IPR034001">
    <property type="entry name" value="ABCG_PDR_1"/>
</dbReference>
<evidence type="ECO:0000256" key="11">
    <source>
        <dbReference type="SAM" id="Phobius"/>
    </source>
</evidence>
<dbReference type="PROSITE" id="PS50893">
    <property type="entry name" value="ABC_TRANSPORTER_2"/>
    <property type="match status" value="2"/>
</dbReference>
<dbReference type="STRING" id="5078.A0A135LGV8"/>
<feature type="compositionally biased region" description="Basic and acidic residues" evidence="10">
    <location>
        <begin position="1910"/>
        <end position="1919"/>
    </location>
</feature>
<dbReference type="SMART" id="SM00382">
    <property type="entry name" value="AAA"/>
    <property type="match status" value="2"/>
</dbReference>
<keyword evidence="3" id="KW-0813">Transport</keyword>
<dbReference type="RefSeq" id="XP_040646757.1">
    <property type="nucleotide sequence ID" value="XM_040789804.1"/>
</dbReference>
<dbReference type="SUPFAM" id="SSF52540">
    <property type="entry name" value="P-loop containing nucleoside triphosphate hydrolases"/>
    <property type="match status" value="2"/>
</dbReference>
<evidence type="ECO:0000256" key="4">
    <source>
        <dbReference type="ARBA" id="ARBA00022692"/>
    </source>
</evidence>
<feature type="transmembrane region" description="Helical" evidence="11">
    <location>
        <begin position="630"/>
        <end position="650"/>
    </location>
</feature>
<dbReference type="GO" id="GO:0005524">
    <property type="term" value="F:ATP binding"/>
    <property type="evidence" value="ECO:0007669"/>
    <property type="project" value="UniProtKB-KW"/>
</dbReference>
<feature type="region of interest" description="Disordered" evidence="10">
    <location>
        <begin position="1533"/>
        <end position="1575"/>
    </location>
</feature>
<feature type="region of interest" description="Disordered" evidence="10">
    <location>
        <begin position="780"/>
        <end position="816"/>
    </location>
</feature>
<feature type="transmembrane region" description="Helical" evidence="11">
    <location>
        <begin position="1432"/>
        <end position="1458"/>
    </location>
</feature>
<evidence type="ECO:0000256" key="3">
    <source>
        <dbReference type="ARBA" id="ARBA00022448"/>
    </source>
</evidence>
<dbReference type="Pfam" id="PF00005">
    <property type="entry name" value="ABC_tran"/>
    <property type="match status" value="2"/>
</dbReference>
<evidence type="ECO:0000256" key="1">
    <source>
        <dbReference type="ARBA" id="ARBA00004141"/>
    </source>
</evidence>
<feature type="region of interest" description="Disordered" evidence="10">
    <location>
        <begin position="1589"/>
        <end position="1632"/>
    </location>
</feature>
<proteinExistence type="inferred from homology"/>
<keyword evidence="4 11" id="KW-0812">Transmembrane</keyword>
<feature type="compositionally biased region" description="Polar residues" evidence="10">
    <location>
        <begin position="1891"/>
        <end position="1908"/>
    </location>
</feature>
<keyword evidence="14" id="KW-1185">Reference proteome</keyword>
<evidence type="ECO:0000256" key="8">
    <source>
        <dbReference type="ARBA" id="ARBA00023136"/>
    </source>
</evidence>
<sequence>MTANGHSVGNESTSAANPEYTPRRSVSSKSSSSPANSVPPRDFAPIGTTPPDSYADSTGTKPDDAVARTKSRRRSYASGHETREEWAQIERLISRMFGPDRKANSEEEKTRHVGVVWKNLTVKGVGLGAALQPTNGDILFGLPRLIKQLFTRDDFTGCVRPGEMLLVLGRPGSGCSTFLKVLGNQRAGYESIEGDVRYDGTDSETMAKHYRSEVLYNPEDDLHYATLTVRDTLLFALKTRTPDKASRIPGESRREYQQTFLTAIAKLFWIEHALGTKVGNELIRGVSGGEKKRTSIAEAMVTKASTQCWDNSTKGLDASTALEYVQSLRSLTNTANVSTAVALYQASENLFDLFDKVILIEDGKCSFFGPTQDAKSYFEQLGFECPPRWTTPDFLTSVSDPHARRVKDGWGDRIPRNAAEFQAAYRKSDTYKSNLADIASLEADIEARRPEREAARSSNRRRNFTISFYKQVMILTHRQFLVMFGDRKSLIGKWSVITFQALIIGSLLYNLPDTSNGVFTRGGVMFFILLFNALLAMAELTAAFESRPILLKHKSFSFYRPAAYALAQVVVDVPLVLIQVVIFDLIVYFMANLARTASQFFINLLFIFFLTMTMYSFFRALGALCASLDVATRLTGVAIQALIVYTGYLIPPWKMHPWLKWLIWINPVQYAFEALMANEFHNLPIKCEPPWVVPDGPNAVPGHQTCAIQGSDPDQLIVNGGNYIKTAYTYSRAHLWRNLGIIIGWLILFVCLTMLGMELQRPNKGGSSVTVFKRGEAPKAVQDAIKRSNPPADEESVEKDGMAYNKSDGHSSESGDKVQNIAKNTAIFTWQDVNYTIPYKGGQRQLLQNVQGYVKPGRLTALMGASGSGKTTLLNALAQRINFGVVTGNFLVDGRPLPKSFQRATGFAEQMDIHEPTATVRESLRFSALLRQPKEVPLQEKYDYCETIIDLLEMRSIAGATVGSMGSGLNQEQRKRLTIAVELASKPELLLFLDEPTSGLDSLAAFNIVRFLRRLADAGQAVLCTIHQPSAVLFENFDELLLLKSGGSVVYNGPLGNDSKMLIDYFERNGGRQCSPHENPAEYMLEVIGAGNPDYKGQDWGDVWVNSPESKKLSGELEGIIATRRNAQNDEKVNDDREYAMPLSVQVITVTKRAFVAYWRVPDYIIGKFMLHVFTGLFNTFTFWHLGNSKIDMQSRLFSVFMTLTIAPPLIQQLQPRYLHFRGLYESREASSKIYSWAAFVTSTIIPELPYSIVAGSIYFNCWYWGTWFPRDSFSSGYVWMALMLFEVYYVGLGQFIAALAPNELFASLLVPTFFTFIASFCGVVVPYAVMPHFWQSWMYWLTPFNYLLEGFVGVITHDVPVRCIEVEESRFSPPAGMTCQAYAGSYAEKAGGYVRDAGNGMCSYCQFADGSQYSKSINVFYSHKWRDYGILWGYIIFNFGLVFAFSWLIIFNLPAFYTSSTMKEETEPSRDTPEGSTAGDESKASLAAKDRKCQYCKQAFTSSSLGRHLDQFLFKKKPDGIHDVEEIRRIRSGITRRQARASTAKNEGSPERGQKKGTSEPFTATESGSKSREAPVRMMFNTPTWHATGVINDIPNPSRAPDGPRIAPSQSRTGSLQLPDYASRGASSSNPDTMRALELALREVLDNIKAASSRIRPRLSPFDFDIQSQTFPSMCLQLLPPPPSLFATHPFPSSTSFPLQPPGAEQLDLIRQALRSKVAQWQTDQLAVDSTGVAHMRHGNSGVDPSMIYRSAQQHEDISFRHLELAFNHWNSLSHETRRDAWQLEMTRAFAREAEKRKASDEQLARVQQEANQLRAQVERLGSCQWPREFALFPPDTLPLPREVARELDAQESHISADSTRWDYDNVVAKWRRVVMHDKGMGRIGVGYGNPSQPGDGEQSQPKQSSDVRPPRPGEDTTSHPNRLRPLQSATALSPDAAAASTPASSTHYASPHSYADPRSPPNALPSGMSQVGGLPPAKRQRLMNGSEDPSGPSESGHAPSSAAGKPWGSSTPHLSNLAAPSGQTPPSSSRN</sequence>
<dbReference type="OrthoDB" id="245989at2759"/>
<evidence type="ECO:0000256" key="7">
    <source>
        <dbReference type="ARBA" id="ARBA00022989"/>
    </source>
</evidence>
<keyword evidence="5" id="KW-0547">Nucleotide-binding</keyword>
<dbReference type="InterPro" id="IPR003593">
    <property type="entry name" value="AAA+_ATPase"/>
</dbReference>
<feature type="transmembrane region" description="Helical" evidence="11">
    <location>
        <begin position="735"/>
        <end position="755"/>
    </location>
</feature>
<feature type="region of interest" description="Disordered" evidence="10">
    <location>
        <begin position="1883"/>
        <end position="2033"/>
    </location>
</feature>
<evidence type="ECO:0000256" key="9">
    <source>
        <dbReference type="SAM" id="Coils"/>
    </source>
</evidence>
<dbReference type="PANTHER" id="PTHR19241">
    <property type="entry name" value="ATP-BINDING CASSETTE TRANSPORTER"/>
    <property type="match status" value="1"/>
</dbReference>
<feature type="transmembrane region" description="Helical" evidence="11">
    <location>
        <begin position="490"/>
        <end position="511"/>
    </location>
</feature>
<evidence type="ECO:0000313" key="14">
    <source>
        <dbReference type="Proteomes" id="UP000070168"/>
    </source>
</evidence>
<dbReference type="OMA" id="DAGNGMC"/>
<feature type="compositionally biased region" description="Low complexity" evidence="10">
    <location>
        <begin position="23"/>
        <end position="41"/>
    </location>
</feature>
<feature type="domain" description="ABC transporter" evidence="12">
    <location>
        <begin position="133"/>
        <end position="387"/>
    </location>
</feature>
<feature type="transmembrane region" description="Helical" evidence="11">
    <location>
        <begin position="565"/>
        <end position="591"/>
    </location>
</feature>
<dbReference type="InterPro" id="IPR003439">
    <property type="entry name" value="ABC_transporter-like_ATP-bd"/>
</dbReference>
<dbReference type="InterPro" id="IPR010929">
    <property type="entry name" value="PDR_CDR_ABC"/>
</dbReference>
<feature type="region of interest" description="Disordered" evidence="10">
    <location>
        <begin position="1"/>
        <end position="83"/>
    </location>
</feature>
<dbReference type="GO" id="GO:0016020">
    <property type="term" value="C:membrane"/>
    <property type="evidence" value="ECO:0007669"/>
    <property type="project" value="UniProtKB-SubCell"/>
</dbReference>
<feature type="compositionally biased region" description="Basic and acidic residues" evidence="10">
    <location>
        <begin position="1464"/>
        <end position="1474"/>
    </location>
</feature>
<organism evidence="13 14">
    <name type="scientific">Penicillium patulum</name>
    <name type="common">Penicillium griseofulvum</name>
    <dbReference type="NCBI Taxonomy" id="5078"/>
    <lineage>
        <taxon>Eukaryota</taxon>
        <taxon>Fungi</taxon>
        <taxon>Dikarya</taxon>
        <taxon>Ascomycota</taxon>
        <taxon>Pezizomycotina</taxon>
        <taxon>Eurotiomycetes</taxon>
        <taxon>Eurotiomycetidae</taxon>
        <taxon>Eurotiales</taxon>
        <taxon>Aspergillaceae</taxon>
        <taxon>Penicillium</taxon>
    </lineage>
</organism>
<dbReference type="FunFam" id="3.40.50.300:FF:000054">
    <property type="entry name" value="ABC multidrug transporter atrF"/>
    <property type="match status" value="1"/>
</dbReference>
<dbReference type="GO" id="GO:0016887">
    <property type="term" value="F:ATP hydrolysis activity"/>
    <property type="evidence" value="ECO:0007669"/>
    <property type="project" value="InterPro"/>
</dbReference>
<feature type="compositionally biased region" description="Low complexity" evidence="10">
    <location>
        <begin position="1987"/>
        <end position="1998"/>
    </location>
</feature>
<feature type="transmembrane region" description="Helical" evidence="11">
    <location>
        <begin position="1234"/>
        <end position="1266"/>
    </location>
</feature>
<keyword evidence="6" id="KW-0067">ATP-binding</keyword>
<evidence type="ECO:0000313" key="13">
    <source>
        <dbReference type="EMBL" id="KXG48221.1"/>
    </source>
</evidence>
<evidence type="ECO:0000256" key="10">
    <source>
        <dbReference type="SAM" id="MobiDB-lite"/>
    </source>
</evidence>
<dbReference type="Gene3D" id="3.40.50.300">
    <property type="entry name" value="P-loop containing nucleotide triphosphate hydrolases"/>
    <property type="match status" value="2"/>
</dbReference>
<feature type="compositionally biased region" description="Low complexity" evidence="10">
    <location>
        <begin position="1930"/>
        <end position="1953"/>
    </location>
</feature>
<feature type="compositionally biased region" description="Basic and acidic residues" evidence="10">
    <location>
        <begin position="1549"/>
        <end position="1559"/>
    </location>
</feature>
<dbReference type="Pfam" id="PF14510">
    <property type="entry name" value="ABC_trans_N"/>
    <property type="match status" value="1"/>
</dbReference>
<feature type="coiled-coil region" evidence="9">
    <location>
        <begin position="1798"/>
        <end position="1825"/>
    </location>
</feature>
<feature type="transmembrane region" description="Helical" evidence="11">
    <location>
        <begin position="1306"/>
        <end position="1330"/>
    </location>
</feature>
<dbReference type="EMBL" id="LHQR01000065">
    <property type="protein sequence ID" value="KXG48221.1"/>
    <property type="molecule type" value="Genomic_DNA"/>
</dbReference>
<feature type="transmembrane region" description="Helical" evidence="11">
    <location>
        <begin position="1165"/>
        <end position="1184"/>
    </location>
</feature>
<dbReference type="InterPro" id="IPR034003">
    <property type="entry name" value="ABCG_PDR_2"/>
</dbReference>
<dbReference type="GO" id="GO:0140359">
    <property type="term" value="F:ABC-type transporter activity"/>
    <property type="evidence" value="ECO:0007669"/>
    <property type="project" value="InterPro"/>
</dbReference>
<dbReference type="GeneID" id="63705104"/>
<feature type="transmembrane region" description="Helical" evidence="11">
    <location>
        <begin position="523"/>
        <end position="544"/>
    </location>
</feature>
<dbReference type="InterPro" id="IPR013525">
    <property type="entry name" value="ABC2_TM"/>
</dbReference>
<dbReference type="Proteomes" id="UP000070168">
    <property type="component" value="Unassembled WGS sequence"/>
</dbReference>
<accession>A0A135LGV8</accession>
<feature type="compositionally biased region" description="Basic and acidic residues" evidence="10">
    <location>
        <begin position="807"/>
        <end position="816"/>
    </location>
</feature>
<evidence type="ECO:0000256" key="6">
    <source>
        <dbReference type="ARBA" id="ARBA00022840"/>
    </source>
</evidence>
<comment type="caution">
    <text evidence="13">The sequence shown here is derived from an EMBL/GenBank/DDBJ whole genome shotgun (WGS) entry which is preliminary data.</text>
</comment>
<feature type="compositionally biased region" description="Polar residues" evidence="10">
    <location>
        <begin position="2023"/>
        <end position="2033"/>
    </location>
</feature>
<keyword evidence="7 11" id="KW-1133">Transmembrane helix</keyword>
<dbReference type="InterPro" id="IPR027417">
    <property type="entry name" value="P-loop_NTPase"/>
</dbReference>
<dbReference type="Pfam" id="PF01061">
    <property type="entry name" value="ABC2_membrane"/>
    <property type="match status" value="2"/>
</dbReference>
<feature type="region of interest" description="Disordered" evidence="10">
    <location>
        <begin position="1464"/>
        <end position="1484"/>
    </location>
</feature>
<evidence type="ECO:0000259" key="12">
    <source>
        <dbReference type="PROSITE" id="PS50893"/>
    </source>
</evidence>
<dbReference type="CDD" id="cd03232">
    <property type="entry name" value="ABCG_PDR_domain2"/>
    <property type="match status" value="1"/>
</dbReference>
<name>A0A135LGV8_PENPA</name>
<evidence type="ECO:0000256" key="2">
    <source>
        <dbReference type="ARBA" id="ARBA00006012"/>
    </source>
</evidence>
<comment type="similarity">
    <text evidence="2">Belongs to the ABC transporter superfamily. ABCG family. PDR (TC 3.A.1.205) subfamily.</text>
</comment>
<dbReference type="Pfam" id="PF06422">
    <property type="entry name" value="PDR_CDR"/>
    <property type="match status" value="1"/>
</dbReference>
<keyword evidence="9" id="KW-0175">Coiled coil</keyword>
<dbReference type="CDD" id="cd03233">
    <property type="entry name" value="ABCG_PDR_domain1"/>
    <property type="match status" value="1"/>
</dbReference>
<feature type="compositionally biased region" description="Polar residues" evidence="10">
    <location>
        <begin position="1"/>
        <end position="16"/>
    </location>
</feature>
<feature type="transmembrane region" description="Helical" evidence="11">
    <location>
        <begin position="597"/>
        <end position="618"/>
    </location>
</feature>
<gene>
    <name evidence="13" type="ORF">PGRI_020910</name>
</gene>
<keyword evidence="8 11" id="KW-0472">Membrane</keyword>
<evidence type="ECO:0000256" key="5">
    <source>
        <dbReference type="ARBA" id="ARBA00022741"/>
    </source>
</evidence>
<protein>
    <submittedName>
        <fullName evidence="13">CDR ABC transporter</fullName>
    </submittedName>
</protein>
<dbReference type="FunFam" id="3.40.50.300:FF:002416">
    <property type="entry name" value="ABC multidrug transporter (Eurofung)"/>
    <property type="match status" value="1"/>
</dbReference>
<feature type="domain" description="ABC transporter" evidence="12">
    <location>
        <begin position="828"/>
        <end position="1070"/>
    </location>
</feature>
<dbReference type="InterPro" id="IPR029481">
    <property type="entry name" value="ABC_trans_N"/>
</dbReference>
<feature type="transmembrane region" description="Helical" evidence="11">
    <location>
        <begin position="1278"/>
        <end position="1300"/>
    </location>
</feature>
<comment type="subcellular location">
    <subcellularLocation>
        <location evidence="1">Membrane</location>
        <topology evidence="1">Multi-pass membrane protein</topology>
    </subcellularLocation>
</comment>
<reference evidence="13 14" key="1">
    <citation type="journal article" date="2016" name="BMC Genomics">
        <title>Genome sequencing and secondary metabolism of the postharvest pathogen Penicillium griseofulvum.</title>
        <authorList>
            <person name="Banani H."/>
            <person name="Marcet-Houben M."/>
            <person name="Ballester A.R."/>
            <person name="Abbruscato P."/>
            <person name="Gonzalez-Candelas L."/>
            <person name="Gabaldon T."/>
            <person name="Spadaro D."/>
        </authorList>
    </citation>
    <scope>NUCLEOTIDE SEQUENCE [LARGE SCALE GENOMIC DNA]</scope>
    <source>
        <strain evidence="13 14">PG3</strain>
    </source>
</reference>